<dbReference type="EMBL" id="RJJX01000012">
    <property type="protein sequence ID" value="RUT78009.1"/>
    <property type="molecule type" value="Genomic_DNA"/>
</dbReference>
<dbReference type="AlphaFoldDB" id="A0A434AU99"/>
<evidence type="ECO:0000256" key="3">
    <source>
        <dbReference type="ARBA" id="ARBA00024356"/>
    </source>
</evidence>
<dbReference type="GO" id="GO:0016798">
    <property type="term" value="F:hydrolase activity, acting on glycosyl bonds"/>
    <property type="evidence" value="ECO:0007669"/>
    <property type="project" value="UniProtKB-KW"/>
</dbReference>
<comment type="similarity">
    <text evidence="3">Belongs to the glycosyl hydrolase 130 family.</text>
</comment>
<dbReference type="OrthoDB" id="9775877at2"/>
<keyword evidence="5" id="KW-1185">Reference proteome</keyword>
<sequence length="371" mass="41605">MELVSRRISLSGEVAEVNLNKPVERFNGNPILTCHEVNSIWKDPKYQIITVHNVGIAQYNDEVIMLFRSHLRNGISVLGVARSKNGLNNWSVDPKPVLKPCNRQDLFGEGVDSEEIIENESGGLEDPRISKIGDTYFITYSAYHSSIKDRVRVSLATTTNFKEFVRHGPLMDVDMRNVVIFPELFGDRYVALFRPNDHSIDHTGGVFKEIRIGFSKDLYSNEWDLLETPIMKQGGGPSTFSDKIGPGATPIKTKYGWLNIFHGVRGTMDGNPYTLGIALHDLKDPQKVKVSNIPILFPSAADCKNQQEDYVHVPNVVFSCGAFRREDGAIFIYYGGNDTVANVAVTHEDVLVELCQRYPQDPLSGLPEYEL</sequence>
<evidence type="ECO:0000256" key="1">
    <source>
        <dbReference type="ARBA" id="ARBA00022676"/>
    </source>
</evidence>
<dbReference type="SUPFAM" id="SSF75005">
    <property type="entry name" value="Arabinanase/levansucrase/invertase"/>
    <property type="match status" value="1"/>
</dbReference>
<dbReference type="PIRSF" id="PIRSF016202">
    <property type="entry name" value="PH1107"/>
    <property type="match status" value="1"/>
</dbReference>
<accession>A0A434AU99</accession>
<dbReference type="GO" id="GO:0016757">
    <property type="term" value="F:glycosyltransferase activity"/>
    <property type="evidence" value="ECO:0007669"/>
    <property type="project" value="UniProtKB-KW"/>
</dbReference>
<organism evidence="4 5">
    <name type="scientific">Ancylomarina longa</name>
    <dbReference type="NCBI Taxonomy" id="2487017"/>
    <lineage>
        <taxon>Bacteria</taxon>
        <taxon>Pseudomonadati</taxon>
        <taxon>Bacteroidota</taxon>
        <taxon>Bacteroidia</taxon>
        <taxon>Marinilabiliales</taxon>
        <taxon>Marinifilaceae</taxon>
        <taxon>Ancylomarina</taxon>
    </lineage>
</organism>
<dbReference type="InterPro" id="IPR023296">
    <property type="entry name" value="Glyco_hydro_beta-prop_sf"/>
</dbReference>
<name>A0A434AU99_9BACT</name>
<evidence type="ECO:0000313" key="4">
    <source>
        <dbReference type="EMBL" id="RUT78009.1"/>
    </source>
</evidence>
<gene>
    <name evidence="4" type="ORF">DLK05_10185</name>
</gene>
<reference evidence="4 5" key="1">
    <citation type="submission" date="2018-11" db="EMBL/GenBank/DDBJ databases">
        <title>Parancylomarina longa gen. nov., sp. nov., isolated from sediments of southern Okinawa.</title>
        <authorList>
            <person name="Fu T."/>
        </authorList>
    </citation>
    <scope>NUCLEOTIDE SEQUENCE [LARGE SCALE GENOMIC DNA]</scope>
    <source>
        <strain evidence="4 5">T3-2 S1-C</strain>
    </source>
</reference>
<dbReference type="Pfam" id="PF04041">
    <property type="entry name" value="Glyco_hydro_130"/>
    <property type="match status" value="1"/>
</dbReference>
<dbReference type="Proteomes" id="UP000282985">
    <property type="component" value="Unassembled WGS sequence"/>
</dbReference>
<proteinExistence type="inferred from homology"/>
<protein>
    <submittedName>
        <fullName evidence="4">Glycosidase</fullName>
    </submittedName>
</protein>
<dbReference type="Gene3D" id="2.115.10.20">
    <property type="entry name" value="Glycosyl hydrolase domain, family 43"/>
    <property type="match status" value="1"/>
</dbReference>
<keyword evidence="2" id="KW-0808">Transferase</keyword>
<keyword evidence="4" id="KW-0378">Hydrolase</keyword>
<keyword evidence="4" id="KW-0326">Glycosidase</keyword>
<dbReference type="PANTHER" id="PTHR34106:SF5">
    <property type="entry name" value="GLYCOSIDASE"/>
    <property type="match status" value="1"/>
</dbReference>
<evidence type="ECO:0000313" key="5">
    <source>
        <dbReference type="Proteomes" id="UP000282985"/>
    </source>
</evidence>
<dbReference type="RefSeq" id="WP_127343875.1">
    <property type="nucleotide sequence ID" value="NZ_RJJX01000012.1"/>
</dbReference>
<dbReference type="PANTHER" id="PTHR34106">
    <property type="entry name" value="GLYCOSIDASE"/>
    <property type="match status" value="1"/>
</dbReference>
<dbReference type="InterPro" id="IPR007184">
    <property type="entry name" value="Mannoside_phosphorylase"/>
</dbReference>
<keyword evidence="1" id="KW-0328">Glycosyltransferase</keyword>
<evidence type="ECO:0000256" key="2">
    <source>
        <dbReference type="ARBA" id="ARBA00022679"/>
    </source>
</evidence>
<comment type="caution">
    <text evidence="4">The sequence shown here is derived from an EMBL/GenBank/DDBJ whole genome shotgun (WGS) entry which is preliminary data.</text>
</comment>